<proteinExistence type="predicted"/>
<feature type="compositionally biased region" description="Low complexity" evidence="1">
    <location>
        <begin position="344"/>
        <end position="359"/>
    </location>
</feature>
<protein>
    <submittedName>
        <fullName evidence="2">Uncharacterized protein</fullName>
    </submittedName>
</protein>
<organism evidence="2 3">
    <name type="scientific">Elliptochloris bilobata</name>
    <dbReference type="NCBI Taxonomy" id="381761"/>
    <lineage>
        <taxon>Eukaryota</taxon>
        <taxon>Viridiplantae</taxon>
        <taxon>Chlorophyta</taxon>
        <taxon>core chlorophytes</taxon>
        <taxon>Trebouxiophyceae</taxon>
        <taxon>Trebouxiophyceae incertae sedis</taxon>
        <taxon>Elliptochloris clade</taxon>
        <taxon>Elliptochloris</taxon>
    </lineage>
</organism>
<dbReference type="Proteomes" id="UP001445335">
    <property type="component" value="Unassembled WGS sequence"/>
</dbReference>
<evidence type="ECO:0000256" key="1">
    <source>
        <dbReference type="SAM" id="MobiDB-lite"/>
    </source>
</evidence>
<accession>A0AAW1S2Y3</accession>
<feature type="region of interest" description="Disordered" evidence="1">
    <location>
        <begin position="194"/>
        <end position="221"/>
    </location>
</feature>
<comment type="caution">
    <text evidence="2">The sequence shown here is derived from an EMBL/GenBank/DDBJ whole genome shotgun (WGS) entry which is preliminary data.</text>
</comment>
<dbReference type="EMBL" id="JALJOU010000013">
    <property type="protein sequence ID" value="KAK9840569.1"/>
    <property type="molecule type" value="Genomic_DNA"/>
</dbReference>
<gene>
    <name evidence="2" type="ORF">WJX81_001696</name>
</gene>
<feature type="region of interest" description="Disordered" evidence="1">
    <location>
        <begin position="272"/>
        <end position="294"/>
    </location>
</feature>
<sequence>MASFSYPDSCSYTPSDLAVFKIKVVEDMAALTDKEAVLGFLLDRSRAVETVVAGSLRRNLYDLYEALHWGFATEKAVKAHRTHLLAAAEDDLGKVKRTFFLHLAKERGVLAEYLHEIKKAENHTVSDYEALAELEYAFIVWRTDLKRDLSLTNDHEAKAALVRAAYIDAEALVKRCLHRSHCFWNEQQMKEQDAERQRRELSAMGGMPYSPPYSPGRASVSARRVSLSDTPLGGDSVIGVYERAMAQVWLRLEALAQQHGVMEQLQVFVSGGSTRGASPKPLQPRNGAQSNEQGQTGALSFGQVAEALKRMDGGAAPSDAAAAVSTVAEVGGNKAGGAGGMPGRAGSAARAPGASVTEE</sequence>
<feature type="region of interest" description="Disordered" evidence="1">
    <location>
        <begin position="331"/>
        <end position="359"/>
    </location>
</feature>
<dbReference type="AlphaFoldDB" id="A0AAW1S2Y3"/>
<evidence type="ECO:0000313" key="2">
    <source>
        <dbReference type="EMBL" id="KAK9840569.1"/>
    </source>
</evidence>
<reference evidence="2 3" key="1">
    <citation type="journal article" date="2024" name="Nat. Commun.">
        <title>Phylogenomics reveals the evolutionary origins of lichenization in chlorophyte algae.</title>
        <authorList>
            <person name="Puginier C."/>
            <person name="Libourel C."/>
            <person name="Otte J."/>
            <person name="Skaloud P."/>
            <person name="Haon M."/>
            <person name="Grisel S."/>
            <person name="Petersen M."/>
            <person name="Berrin J.G."/>
            <person name="Delaux P.M."/>
            <person name="Dal Grande F."/>
            <person name="Keller J."/>
        </authorList>
    </citation>
    <scope>NUCLEOTIDE SEQUENCE [LARGE SCALE GENOMIC DNA]</scope>
    <source>
        <strain evidence="2 3">SAG 245.80</strain>
    </source>
</reference>
<name>A0AAW1S2Y3_9CHLO</name>
<evidence type="ECO:0000313" key="3">
    <source>
        <dbReference type="Proteomes" id="UP001445335"/>
    </source>
</evidence>
<feature type="compositionally biased region" description="Gly residues" evidence="1">
    <location>
        <begin position="333"/>
        <end position="343"/>
    </location>
</feature>
<keyword evidence="3" id="KW-1185">Reference proteome</keyword>